<organism evidence="1 2">
    <name type="scientific">Vagococcus fessus</name>
    <dbReference type="NCBI Taxonomy" id="120370"/>
    <lineage>
        <taxon>Bacteria</taxon>
        <taxon>Bacillati</taxon>
        <taxon>Bacillota</taxon>
        <taxon>Bacilli</taxon>
        <taxon>Lactobacillales</taxon>
        <taxon>Enterococcaceae</taxon>
        <taxon>Vagococcus</taxon>
    </lineage>
</organism>
<evidence type="ECO:0000313" key="2">
    <source>
        <dbReference type="Proteomes" id="UP000287101"/>
    </source>
</evidence>
<protein>
    <submittedName>
        <fullName evidence="1">Uncharacterized protein</fullName>
    </submittedName>
</protein>
<keyword evidence="2" id="KW-1185">Reference proteome</keyword>
<name>A0A430ACI8_9ENTE</name>
<dbReference type="EMBL" id="NGJY01000001">
    <property type="protein sequence ID" value="RSU04935.1"/>
    <property type="molecule type" value="Genomic_DNA"/>
</dbReference>
<evidence type="ECO:0000313" key="1">
    <source>
        <dbReference type="EMBL" id="RSU04935.1"/>
    </source>
</evidence>
<comment type="caution">
    <text evidence="1">The sequence shown here is derived from an EMBL/GenBank/DDBJ whole genome shotgun (WGS) entry which is preliminary data.</text>
</comment>
<reference evidence="1 2" key="1">
    <citation type="submission" date="2017-05" db="EMBL/GenBank/DDBJ databases">
        <title>Vagococcus spp. assemblies.</title>
        <authorList>
            <person name="Gulvik C.A."/>
        </authorList>
    </citation>
    <scope>NUCLEOTIDE SEQUENCE [LARGE SCALE GENOMIC DNA]</scope>
    <source>
        <strain evidence="1 2">CCUG 41755</strain>
    </source>
</reference>
<accession>A0A430ACI8</accession>
<dbReference type="Proteomes" id="UP000287101">
    <property type="component" value="Unassembled WGS sequence"/>
</dbReference>
<proteinExistence type="predicted"/>
<dbReference type="RefSeq" id="WP_126830695.1">
    <property type="nucleotide sequence ID" value="NZ_CBCRYB010000015.1"/>
</dbReference>
<sequence length="119" mass="14263">MKRVTTDLEAYFPRDYIKFDKCCIDNAADIKEMQKSELTKRKLAKFEELVVDEGLSDFWKENRFKEIDTLEYTETVLLDSFIPLYELVLLAYYRKKLDKLLEIDWKIEEYTLKSKKGVA</sequence>
<dbReference type="OrthoDB" id="10011512at2"/>
<gene>
    <name evidence="1" type="ORF">CBF31_02625</name>
</gene>
<dbReference type="AlphaFoldDB" id="A0A430ACI8"/>